<dbReference type="PANTHER" id="PTHR42686">
    <property type="entry name" value="GH17980P-RELATED"/>
    <property type="match status" value="1"/>
</dbReference>
<dbReference type="SUPFAM" id="SSF51430">
    <property type="entry name" value="NAD(P)-linked oxidoreductase"/>
    <property type="match status" value="1"/>
</dbReference>
<dbReference type="InterPro" id="IPR036812">
    <property type="entry name" value="NAD(P)_OxRdtase_dom_sf"/>
</dbReference>
<keyword evidence="3" id="KW-1185">Reference proteome</keyword>
<reference evidence="3" key="1">
    <citation type="journal article" date="2019" name="Int. J. Syst. Evol. Microbiol.">
        <title>The Global Catalogue of Microorganisms (GCM) 10K type strain sequencing project: providing services to taxonomists for standard genome sequencing and annotation.</title>
        <authorList>
            <consortium name="The Broad Institute Genomics Platform"/>
            <consortium name="The Broad Institute Genome Sequencing Center for Infectious Disease"/>
            <person name="Wu L."/>
            <person name="Ma J."/>
        </authorList>
    </citation>
    <scope>NUCLEOTIDE SEQUENCE [LARGE SCALE GENOMIC DNA]</scope>
    <source>
        <strain evidence="3">JCM 10977</strain>
    </source>
</reference>
<sequence length="334" mass="36106">MTETKVGVRRELGRTGVEVTALGFGGGPLGGLFEALDDETAAETLASAWAGGVRYYDTSPHYGIGHSERRIGEFLRQHQRDEFTLSTKVGRLLVEQDPQGRMDEAFQVPATHRRVWDFSRDGIRRSVEDSLTRLGLDRIDVLYLHDAEKHFDDALRNGYPALAELREEGVVKAIGAGMYDPALLTTLVQETEVDAVMLAGRYTLLEQSALDTLLPACAERGVSILAAAVFNSGLLASARPVEGARFDYGPASQELLQRAHRIADVCEAHGVTLPAAAIAFPLAHPVVAGVVIGMRSAGEVQANLGSFETSVPPQLWVDLRAAGLIDERAPLPVE</sequence>
<dbReference type="RefSeq" id="WP_343980759.1">
    <property type="nucleotide sequence ID" value="NZ_BAAAHK010000020.1"/>
</dbReference>
<dbReference type="InterPro" id="IPR044477">
    <property type="entry name" value="FDH-like"/>
</dbReference>
<dbReference type="InterPro" id="IPR023210">
    <property type="entry name" value="NADP_OxRdtase_dom"/>
</dbReference>
<accession>A0ABP4C062</accession>
<evidence type="ECO:0000313" key="2">
    <source>
        <dbReference type="EMBL" id="GAA0958530.1"/>
    </source>
</evidence>
<name>A0ABP4C062_9ACTN</name>
<comment type="caution">
    <text evidence="2">The sequence shown here is derived from an EMBL/GenBank/DDBJ whole genome shotgun (WGS) entry which is preliminary data.</text>
</comment>
<dbReference type="Pfam" id="PF00248">
    <property type="entry name" value="Aldo_ket_red"/>
    <property type="match status" value="1"/>
</dbReference>
<evidence type="ECO:0000313" key="3">
    <source>
        <dbReference type="Proteomes" id="UP001500542"/>
    </source>
</evidence>
<dbReference type="PANTHER" id="PTHR42686:SF1">
    <property type="entry name" value="GH17980P-RELATED"/>
    <property type="match status" value="1"/>
</dbReference>
<dbReference type="Gene3D" id="3.20.20.100">
    <property type="entry name" value="NADP-dependent oxidoreductase domain"/>
    <property type="match status" value="1"/>
</dbReference>
<gene>
    <name evidence="2" type="ORF">GCM10009554_70900</name>
</gene>
<feature type="domain" description="NADP-dependent oxidoreductase" evidence="1">
    <location>
        <begin position="22"/>
        <end position="314"/>
    </location>
</feature>
<dbReference type="Proteomes" id="UP001500542">
    <property type="component" value="Unassembled WGS sequence"/>
</dbReference>
<dbReference type="EMBL" id="BAAAHK010000020">
    <property type="protein sequence ID" value="GAA0958530.1"/>
    <property type="molecule type" value="Genomic_DNA"/>
</dbReference>
<protein>
    <submittedName>
        <fullName evidence="2">Aldo/keto reductase</fullName>
    </submittedName>
</protein>
<organism evidence="2 3">
    <name type="scientific">Kribbella koreensis</name>
    <dbReference type="NCBI Taxonomy" id="57909"/>
    <lineage>
        <taxon>Bacteria</taxon>
        <taxon>Bacillati</taxon>
        <taxon>Actinomycetota</taxon>
        <taxon>Actinomycetes</taxon>
        <taxon>Propionibacteriales</taxon>
        <taxon>Kribbellaceae</taxon>
        <taxon>Kribbella</taxon>
    </lineage>
</organism>
<proteinExistence type="predicted"/>
<dbReference type="InterPro" id="IPR020471">
    <property type="entry name" value="AKR"/>
</dbReference>
<dbReference type="CDD" id="cd19162">
    <property type="entry name" value="AKR_FDH"/>
    <property type="match status" value="1"/>
</dbReference>
<evidence type="ECO:0000259" key="1">
    <source>
        <dbReference type="Pfam" id="PF00248"/>
    </source>
</evidence>